<dbReference type="Pfam" id="PF02325">
    <property type="entry name" value="CCB3_YggT"/>
    <property type="match status" value="1"/>
</dbReference>
<protein>
    <submittedName>
        <fullName evidence="2">YggT family protein</fullName>
    </submittedName>
</protein>
<keyword evidence="1" id="KW-1133">Transmembrane helix</keyword>
<evidence type="ECO:0000313" key="2">
    <source>
        <dbReference type="EMBL" id="AZQ76232.1"/>
    </source>
</evidence>
<feature type="transmembrane region" description="Helical" evidence="1">
    <location>
        <begin position="72"/>
        <end position="91"/>
    </location>
</feature>
<feature type="transmembrane region" description="Helical" evidence="1">
    <location>
        <begin position="6"/>
        <end position="28"/>
    </location>
</feature>
<reference evidence="2 3" key="1">
    <citation type="submission" date="2018-12" db="EMBL/GenBank/DDBJ databases">
        <title>Complete genome sequence of Flaviflexus sp. H23T48.</title>
        <authorList>
            <person name="Bae J.-W."/>
            <person name="Lee J.-Y."/>
        </authorList>
    </citation>
    <scope>NUCLEOTIDE SEQUENCE [LARGE SCALE GENOMIC DNA]</scope>
    <source>
        <strain evidence="2 3">H23T48</strain>
    </source>
</reference>
<dbReference type="Proteomes" id="UP000280344">
    <property type="component" value="Chromosome"/>
</dbReference>
<evidence type="ECO:0000313" key="3">
    <source>
        <dbReference type="Proteomes" id="UP000280344"/>
    </source>
</evidence>
<evidence type="ECO:0000256" key="1">
    <source>
        <dbReference type="SAM" id="Phobius"/>
    </source>
</evidence>
<dbReference type="KEGG" id="flh:EJ997_01660"/>
<dbReference type="RefSeq" id="WP_126703041.1">
    <property type="nucleotide sequence ID" value="NZ_CP034593.1"/>
</dbReference>
<dbReference type="InterPro" id="IPR003425">
    <property type="entry name" value="CCB3/YggT"/>
</dbReference>
<dbReference type="OrthoDB" id="3216131at2"/>
<name>A0A3Q9G345_9ACTO</name>
<proteinExistence type="predicted"/>
<sequence>MALFLTIIWWALWLYTFVLFGRVVIDLVSVFARDWRPTGFVLVLSNLVYRLTDPPLRILGRYIPPLRLGAVALDMGFLVLFFGVSIAQWIIQRILIAL</sequence>
<organism evidence="2 3">
    <name type="scientific">Flaviflexus ciconiae</name>
    <dbReference type="NCBI Taxonomy" id="2496867"/>
    <lineage>
        <taxon>Bacteria</taxon>
        <taxon>Bacillati</taxon>
        <taxon>Actinomycetota</taxon>
        <taxon>Actinomycetes</taxon>
        <taxon>Actinomycetales</taxon>
        <taxon>Actinomycetaceae</taxon>
        <taxon>Flaviflexus</taxon>
    </lineage>
</organism>
<keyword evidence="1" id="KW-0472">Membrane</keyword>
<gene>
    <name evidence="2" type="ORF">EJ997_01660</name>
</gene>
<dbReference type="AlphaFoldDB" id="A0A3Q9G345"/>
<dbReference type="EMBL" id="CP034593">
    <property type="protein sequence ID" value="AZQ76232.1"/>
    <property type="molecule type" value="Genomic_DNA"/>
</dbReference>
<keyword evidence="1" id="KW-0812">Transmembrane</keyword>
<keyword evidence="3" id="KW-1185">Reference proteome</keyword>
<accession>A0A3Q9G345</accession>
<dbReference type="GO" id="GO:0016020">
    <property type="term" value="C:membrane"/>
    <property type="evidence" value="ECO:0007669"/>
    <property type="project" value="InterPro"/>
</dbReference>